<dbReference type="EMBL" id="JADNYJ010000159">
    <property type="protein sequence ID" value="KAF8878375.1"/>
    <property type="molecule type" value="Genomic_DNA"/>
</dbReference>
<keyword evidence="1" id="KW-0732">Signal</keyword>
<comment type="caution">
    <text evidence="2">The sequence shown here is derived from an EMBL/GenBank/DDBJ whole genome shotgun (WGS) entry which is preliminary data.</text>
</comment>
<evidence type="ECO:0000256" key="1">
    <source>
        <dbReference type="SAM" id="SignalP"/>
    </source>
</evidence>
<sequence>MLPTITTPLIQFLGAAALLSIQVNAFPSQGGIVGRQSTPVTGPPIPLGTDAILCTGLNLTGLCFVTPGRDSTCHNFTGRLASFNNATKSLFVPPGPELACALFRRLDCPVDDSETNGVVAFIGGTPGSDPPVNDLSTVRFADVAQSFQCAFIP</sequence>
<proteinExistence type="predicted"/>
<accession>A0A9P5NE96</accession>
<gene>
    <name evidence="2" type="ORF">CPB84DRAFT_1794189</name>
</gene>
<organism evidence="2 3">
    <name type="scientific">Gymnopilus junonius</name>
    <name type="common">Spectacular rustgill mushroom</name>
    <name type="synonym">Gymnopilus spectabilis subsp. junonius</name>
    <dbReference type="NCBI Taxonomy" id="109634"/>
    <lineage>
        <taxon>Eukaryota</taxon>
        <taxon>Fungi</taxon>
        <taxon>Dikarya</taxon>
        <taxon>Basidiomycota</taxon>
        <taxon>Agaricomycotina</taxon>
        <taxon>Agaricomycetes</taxon>
        <taxon>Agaricomycetidae</taxon>
        <taxon>Agaricales</taxon>
        <taxon>Agaricineae</taxon>
        <taxon>Hymenogastraceae</taxon>
        <taxon>Gymnopilus</taxon>
    </lineage>
</organism>
<evidence type="ECO:0000313" key="2">
    <source>
        <dbReference type="EMBL" id="KAF8878375.1"/>
    </source>
</evidence>
<dbReference type="Proteomes" id="UP000724874">
    <property type="component" value="Unassembled WGS sequence"/>
</dbReference>
<feature type="signal peptide" evidence="1">
    <location>
        <begin position="1"/>
        <end position="25"/>
    </location>
</feature>
<keyword evidence="3" id="KW-1185">Reference proteome</keyword>
<protein>
    <submittedName>
        <fullName evidence="2">Uncharacterized protein</fullName>
    </submittedName>
</protein>
<dbReference type="AlphaFoldDB" id="A0A9P5NE96"/>
<reference evidence="2" key="1">
    <citation type="submission" date="2020-11" db="EMBL/GenBank/DDBJ databases">
        <authorList>
            <consortium name="DOE Joint Genome Institute"/>
            <person name="Ahrendt S."/>
            <person name="Riley R."/>
            <person name="Andreopoulos W."/>
            <person name="LaButti K."/>
            <person name="Pangilinan J."/>
            <person name="Ruiz-duenas F.J."/>
            <person name="Barrasa J.M."/>
            <person name="Sanchez-Garcia M."/>
            <person name="Camarero S."/>
            <person name="Miyauchi S."/>
            <person name="Serrano A."/>
            <person name="Linde D."/>
            <person name="Babiker R."/>
            <person name="Drula E."/>
            <person name="Ayuso-Fernandez I."/>
            <person name="Pacheco R."/>
            <person name="Padilla G."/>
            <person name="Ferreira P."/>
            <person name="Barriuso J."/>
            <person name="Kellner H."/>
            <person name="Castanera R."/>
            <person name="Alfaro M."/>
            <person name="Ramirez L."/>
            <person name="Pisabarro A.G."/>
            <person name="Kuo A."/>
            <person name="Tritt A."/>
            <person name="Lipzen A."/>
            <person name="He G."/>
            <person name="Yan M."/>
            <person name="Ng V."/>
            <person name="Cullen D."/>
            <person name="Martin F."/>
            <person name="Rosso M.-N."/>
            <person name="Henrissat B."/>
            <person name="Hibbett D."/>
            <person name="Martinez A.T."/>
            <person name="Grigoriev I.V."/>
        </authorList>
    </citation>
    <scope>NUCLEOTIDE SEQUENCE</scope>
    <source>
        <strain evidence="2">AH 44721</strain>
    </source>
</reference>
<evidence type="ECO:0000313" key="3">
    <source>
        <dbReference type="Proteomes" id="UP000724874"/>
    </source>
</evidence>
<name>A0A9P5NE96_GYMJU</name>
<feature type="chain" id="PRO_5040375285" evidence="1">
    <location>
        <begin position="26"/>
        <end position="153"/>
    </location>
</feature>